<dbReference type="SUPFAM" id="SSF46785">
    <property type="entry name" value="Winged helix' DNA-binding domain"/>
    <property type="match status" value="2"/>
</dbReference>
<organism evidence="5 6">
    <name type="scientific">Bombiscardovia apis</name>
    <dbReference type="NCBI Taxonomy" id="2932182"/>
    <lineage>
        <taxon>Bacteria</taxon>
        <taxon>Bacillati</taxon>
        <taxon>Actinomycetota</taxon>
        <taxon>Actinomycetes</taxon>
        <taxon>Bifidobacteriales</taxon>
        <taxon>Bifidobacteriaceae</taxon>
        <taxon>Bombiscardovia</taxon>
    </lineage>
</organism>
<keyword evidence="6" id="KW-1185">Reference proteome</keyword>
<proteinExistence type="predicted"/>
<dbReference type="PANTHER" id="PTHR34298:SF2">
    <property type="entry name" value="SEGREGATION AND CONDENSATION PROTEIN B"/>
    <property type="match status" value="1"/>
</dbReference>
<evidence type="ECO:0000313" key="6">
    <source>
        <dbReference type="Proteomes" id="UP001321748"/>
    </source>
</evidence>
<reference evidence="5 6" key="1">
    <citation type="journal article" date="2023" name="Microbiol. Spectr.">
        <title>Symbiosis of Carpenter Bees with Uncharacterized Lactic Acid Bacteria Showing NAD Auxotrophy.</title>
        <authorList>
            <person name="Kawasaki S."/>
            <person name="Ozawa K."/>
            <person name="Mori T."/>
            <person name="Yamamoto A."/>
            <person name="Ito M."/>
            <person name="Ohkuma M."/>
            <person name="Sakamoto M."/>
            <person name="Matsutani M."/>
        </authorList>
    </citation>
    <scope>NUCLEOTIDE SEQUENCE [LARGE SCALE GENOMIC DNA]</scope>
    <source>
        <strain evidence="5 6">KimH</strain>
    </source>
</reference>
<dbReference type="Pfam" id="PF04079">
    <property type="entry name" value="SMC_ScpB"/>
    <property type="match status" value="1"/>
</dbReference>
<evidence type="ECO:0000313" key="5">
    <source>
        <dbReference type="EMBL" id="BDR54831.1"/>
    </source>
</evidence>
<keyword evidence="3" id="KW-0159">Chromosome partition</keyword>
<dbReference type="RefSeq" id="WP_317642339.1">
    <property type="nucleotide sequence ID" value="NZ_AP026800.1"/>
</dbReference>
<accession>A0ABM8BD40</accession>
<evidence type="ECO:0000256" key="2">
    <source>
        <dbReference type="ARBA" id="ARBA00022618"/>
    </source>
</evidence>
<evidence type="ECO:0000256" key="4">
    <source>
        <dbReference type="ARBA" id="ARBA00023306"/>
    </source>
</evidence>
<dbReference type="InterPro" id="IPR036388">
    <property type="entry name" value="WH-like_DNA-bd_sf"/>
</dbReference>
<dbReference type="NCBIfam" id="TIGR00281">
    <property type="entry name" value="SMC-Scp complex subunit ScpB"/>
    <property type="match status" value="1"/>
</dbReference>
<name>A0ABM8BD40_9BIFI</name>
<keyword evidence="1" id="KW-0963">Cytoplasm</keyword>
<keyword evidence="2" id="KW-0132">Cell division</keyword>
<evidence type="ECO:0000256" key="3">
    <source>
        <dbReference type="ARBA" id="ARBA00022829"/>
    </source>
</evidence>
<dbReference type="InterPro" id="IPR005234">
    <property type="entry name" value="ScpB_csome_segregation"/>
</dbReference>
<gene>
    <name evidence="5" type="primary">scpB</name>
    <name evidence="5" type="ORF">KIMH_09420</name>
</gene>
<dbReference type="InterPro" id="IPR036390">
    <property type="entry name" value="WH_DNA-bd_sf"/>
</dbReference>
<keyword evidence="4" id="KW-0131">Cell cycle</keyword>
<dbReference type="Proteomes" id="UP001321748">
    <property type="component" value="Chromosome"/>
</dbReference>
<dbReference type="Gene3D" id="1.10.10.10">
    <property type="entry name" value="Winged helix-like DNA-binding domain superfamily/Winged helix DNA-binding domain"/>
    <property type="match status" value="2"/>
</dbReference>
<dbReference type="EMBL" id="AP026800">
    <property type="protein sequence ID" value="BDR54831.1"/>
    <property type="molecule type" value="Genomic_DNA"/>
</dbReference>
<dbReference type="PANTHER" id="PTHR34298">
    <property type="entry name" value="SEGREGATION AND CONDENSATION PROTEIN B"/>
    <property type="match status" value="1"/>
</dbReference>
<protein>
    <submittedName>
        <fullName evidence="5">Segregation and condensation protein B</fullName>
    </submittedName>
</protein>
<evidence type="ECO:0000256" key="1">
    <source>
        <dbReference type="ARBA" id="ARBA00022490"/>
    </source>
</evidence>
<sequence length="224" mass="23922">MSQTQEALPVQEQEELTQAVNYSVEDFPGGLPACLEAVLMAAEQPQPGEDLGRILGVDPAEVEACLNALAERIESEGHGYCLRKSVRGWLYTSNPAYQEVVAASLTDGQSARLSQAALEALAIVAYRQPITRAQVAGIRGVNSDGVMRSLLVRGLIREEGVDPETRAALLVTTALFLEKMGIDSVDQLPSLAPFLPEEASAVQEMAQHPAVPSPLISEASEAEN</sequence>